<reference evidence="1 2" key="1">
    <citation type="journal article" date="2012" name="Int. J. Syst. Evol. Microbiol.">
        <title>Vibrio caribbeanicus sp. nov., isolated from the marine sponge Scleritoderma cyanea.</title>
        <authorList>
            <person name="Hoffmann M."/>
            <person name="Monday S.R."/>
            <person name="Allard M.W."/>
            <person name="Strain E.A."/>
            <person name="Whittaker P."/>
            <person name="Naum M."/>
            <person name="McCarthy P.J."/>
            <person name="Lopez J.V."/>
            <person name="Fischer M."/>
            <person name="Brown E.W."/>
        </authorList>
    </citation>
    <scope>NUCLEOTIDE SEQUENCE [LARGE SCALE GENOMIC DNA]</scope>
    <source>
        <strain evidence="1 2">LMG 19158</strain>
    </source>
</reference>
<dbReference type="RefSeq" id="WP_005597695.1">
    <property type="nucleotide sequence ID" value="NZ_AFWE01000183.1"/>
</dbReference>
<dbReference type="EMBL" id="AFWE01000183">
    <property type="protein sequence ID" value="EGU32619.1"/>
    <property type="molecule type" value="Genomic_DNA"/>
</dbReference>
<dbReference type="AlphaFoldDB" id="F9RS07"/>
<proteinExistence type="predicted"/>
<comment type="caution">
    <text evidence="1">The sequence shown here is derived from an EMBL/GenBank/DDBJ whole genome shotgun (WGS) entry which is preliminary data.</text>
</comment>
<evidence type="ECO:0000313" key="2">
    <source>
        <dbReference type="Proteomes" id="UP000004349"/>
    </source>
</evidence>
<sequence>MFEYKQVSVVFKQGTTESYQGIELLSFNLDSTEHQVHAQFSFIDDYSEESADTQWVTELTLPDIIKVSLLLQHQTPKFAIEILGSGEEAVMTDAFYWLGDSLIFHNGHNVDLTPKWTNLVCQDGSFDEFGHAMARAINTINTQIEQQVKLMATEQCIPSRTVH</sequence>
<gene>
    <name evidence="1" type="ORF">VIS19158_07310</name>
</gene>
<evidence type="ECO:0000313" key="1">
    <source>
        <dbReference type="EMBL" id="EGU32619.1"/>
    </source>
</evidence>
<name>F9RS07_9VIBR</name>
<protein>
    <submittedName>
        <fullName evidence="1">Uncharacterized protein</fullName>
    </submittedName>
</protein>
<accession>F9RS07</accession>
<dbReference type="Proteomes" id="UP000004349">
    <property type="component" value="Unassembled WGS sequence"/>
</dbReference>
<organism evidence="1 2">
    <name type="scientific">Vibrio scophthalmi LMG 19158</name>
    <dbReference type="NCBI Taxonomy" id="870967"/>
    <lineage>
        <taxon>Bacteria</taxon>
        <taxon>Pseudomonadati</taxon>
        <taxon>Pseudomonadota</taxon>
        <taxon>Gammaproteobacteria</taxon>
        <taxon>Vibrionales</taxon>
        <taxon>Vibrionaceae</taxon>
        <taxon>Vibrio</taxon>
    </lineage>
</organism>